<proteinExistence type="predicted"/>
<evidence type="ECO:0008006" key="5">
    <source>
        <dbReference type="Google" id="ProtNLM"/>
    </source>
</evidence>
<evidence type="ECO:0000313" key="4">
    <source>
        <dbReference type="Proteomes" id="UP000199344"/>
    </source>
</evidence>
<gene>
    <name evidence="3" type="ORF">SAMN05421538_11088</name>
</gene>
<feature type="region of interest" description="Disordered" evidence="1">
    <location>
        <begin position="32"/>
        <end position="62"/>
    </location>
</feature>
<accession>A0A1G7FCK7</accession>
<sequence length="120" mass="12068">MGRWICTLLVVLVALGASGGHEPGFAATVAPGQAAAPHCPEGGAAETATDRHDARAAAETGDDGRMTFPCEVVCLGGPAPRGAASHAGRSALPRGAGWRIAAEHWQGRGVGPGERPPRSV</sequence>
<dbReference type="EMBL" id="FNAH01000010">
    <property type="protein sequence ID" value="SDE73622.1"/>
    <property type="molecule type" value="Genomic_DNA"/>
</dbReference>
<protein>
    <recommendedName>
        <fullName evidence="5">Secreted protein</fullName>
    </recommendedName>
</protein>
<feature type="chain" id="PRO_5011701070" description="Secreted protein" evidence="2">
    <location>
        <begin position="27"/>
        <end position="120"/>
    </location>
</feature>
<dbReference type="Proteomes" id="UP000199344">
    <property type="component" value="Unassembled WGS sequence"/>
</dbReference>
<reference evidence="3 4" key="1">
    <citation type="submission" date="2016-10" db="EMBL/GenBank/DDBJ databases">
        <authorList>
            <person name="de Groot N.N."/>
        </authorList>
    </citation>
    <scope>NUCLEOTIDE SEQUENCE [LARGE SCALE GENOMIC DNA]</scope>
    <source>
        <strain evidence="3 4">DSM 22220</strain>
    </source>
</reference>
<name>A0A1G7FCK7_9RHOB</name>
<dbReference type="STRING" id="591205.SAMN05421538_11088"/>
<keyword evidence="4" id="KW-1185">Reference proteome</keyword>
<keyword evidence="2" id="KW-0732">Signal</keyword>
<evidence type="ECO:0000256" key="1">
    <source>
        <dbReference type="SAM" id="MobiDB-lite"/>
    </source>
</evidence>
<evidence type="ECO:0000256" key="2">
    <source>
        <dbReference type="SAM" id="SignalP"/>
    </source>
</evidence>
<dbReference type="RefSeq" id="WP_143025687.1">
    <property type="nucleotide sequence ID" value="NZ_FNAH01000010.1"/>
</dbReference>
<dbReference type="AlphaFoldDB" id="A0A1G7FCK7"/>
<evidence type="ECO:0000313" key="3">
    <source>
        <dbReference type="EMBL" id="SDE73622.1"/>
    </source>
</evidence>
<feature type="signal peptide" evidence="2">
    <location>
        <begin position="1"/>
        <end position="26"/>
    </location>
</feature>
<organism evidence="3 4">
    <name type="scientific">Paracoccus isoporae</name>
    <dbReference type="NCBI Taxonomy" id="591205"/>
    <lineage>
        <taxon>Bacteria</taxon>
        <taxon>Pseudomonadati</taxon>
        <taxon>Pseudomonadota</taxon>
        <taxon>Alphaproteobacteria</taxon>
        <taxon>Rhodobacterales</taxon>
        <taxon>Paracoccaceae</taxon>
        <taxon>Paracoccus</taxon>
    </lineage>
</organism>